<dbReference type="PANTHER" id="PTHR33223:SF10">
    <property type="entry name" value="AMINOTRANSFERASE-LIKE PLANT MOBILE DOMAIN-CONTAINING PROTEIN"/>
    <property type="match status" value="1"/>
</dbReference>
<organism evidence="2 3">
    <name type="scientific">Actinidia rufa</name>
    <dbReference type="NCBI Taxonomy" id="165716"/>
    <lineage>
        <taxon>Eukaryota</taxon>
        <taxon>Viridiplantae</taxon>
        <taxon>Streptophyta</taxon>
        <taxon>Embryophyta</taxon>
        <taxon>Tracheophyta</taxon>
        <taxon>Spermatophyta</taxon>
        <taxon>Magnoliopsida</taxon>
        <taxon>eudicotyledons</taxon>
        <taxon>Gunneridae</taxon>
        <taxon>Pentapetalae</taxon>
        <taxon>asterids</taxon>
        <taxon>Ericales</taxon>
        <taxon>Actinidiaceae</taxon>
        <taxon>Actinidia</taxon>
    </lineage>
</organism>
<evidence type="ECO:0000256" key="1">
    <source>
        <dbReference type="SAM" id="MobiDB-lite"/>
    </source>
</evidence>
<dbReference type="EMBL" id="BJWL01000159">
    <property type="protein sequence ID" value="GFS32151.1"/>
    <property type="molecule type" value="Genomic_DNA"/>
</dbReference>
<dbReference type="AlphaFoldDB" id="A0A7J0DC78"/>
<dbReference type="PANTHER" id="PTHR33223">
    <property type="entry name" value="CCHC-TYPE DOMAIN-CONTAINING PROTEIN"/>
    <property type="match status" value="1"/>
</dbReference>
<comment type="caution">
    <text evidence="2">The sequence shown here is derived from an EMBL/GenBank/DDBJ whole genome shotgun (WGS) entry which is preliminary data.</text>
</comment>
<sequence>MCSRLLPRPSASTPLDNIAYPMANTSQDPNLEGLHHEMHGIAEQIRIMNEINAHLMVSSKFKLPSQLGVYEEKTDPMDHLDSYKNLMSLQGYLDEVMCKVLLATLKGSARSWFRKLSPKTINSFGDLSKLFVTNFMSCSDKVVVMAMMEGFCSGPLFDSFSKNIPKTLSTLQSKADKYIVVEELAEAKRRRPGRDDHKRKEPDTRQADYRDEVKSKRTD</sequence>
<evidence type="ECO:0000313" key="3">
    <source>
        <dbReference type="Proteomes" id="UP000585474"/>
    </source>
</evidence>
<feature type="compositionally biased region" description="Basic and acidic residues" evidence="1">
    <location>
        <begin position="193"/>
        <end position="219"/>
    </location>
</feature>
<name>A0A7J0DC78_9ERIC</name>
<reference evidence="3" key="1">
    <citation type="submission" date="2019-07" db="EMBL/GenBank/DDBJ databases">
        <title>De Novo Assembly of kiwifruit Actinidia rufa.</title>
        <authorList>
            <person name="Sugita-Konishi S."/>
            <person name="Sato K."/>
            <person name="Mori E."/>
            <person name="Abe Y."/>
            <person name="Kisaki G."/>
            <person name="Hamano K."/>
            <person name="Suezawa K."/>
            <person name="Otani M."/>
            <person name="Fukuda T."/>
            <person name="Manabe T."/>
            <person name="Gomi K."/>
            <person name="Tabuchi M."/>
            <person name="Akimitsu K."/>
            <person name="Kataoka I."/>
        </authorList>
    </citation>
    <scope>NUCLEOTIDE SEQUENCE [LARGE SCALE GENOMIC DNA]</scope>
    <source>
        <strain evidence="3">cv. Fuchu</strain>
    </source>
</reference>
<protein>
    <recommendedName>
        <fullName evidence="4">Retrotransposon gag domain-containing protein</fullName>
    </recommendedName>
</protein>
<evidence type="ECO:0008006" key="4">
    <source>
        <dbReference type="Google" id="ProtNLM"/>
    </source>
</evidence>
<dbReference type="Proteomes" id="UP000585474">
    <property type="component" value="Unassembled WGS sequence"/>
</dbReference>
<keyword evidence="3" id="KW-1185">Reference proteome</keyword>
<gene>
    <name evidence="2" type="ORF">Acr_00g0021060</name>
</gene>
<evidence type="ECO:0000313" key="2">
    <source>
        <dbReference type="EMBL" id="GFS32151.1"/>
    </source>
</evidence>
<proteinExistence type="predicted"/>
<accession>A0A7J0DC78</accession>
<feature type="region of interest" description="Disordered" evidence="1">
    <location>
        <begin position="187"/>
        <end position="219"/>
    </location>
</feature>